<proteinExistence type="predicted"/>
<sequence>MKVLKFIVPYVIIGTFQYHFAKDAMSYASPISFNLVRYLISTSIFVLLARKIVVSKDILLLSIFTVTSSVLWALGLEFVSPSESAVLSYTMPLFSIPLAMLVISERPTLLEVAGVLIGFAGVTLYGFALLHHFSLFGGALTVLNAVFWALFSIYYRKLKDLDPVLVNASQFALGSVILLALLPLNPRISLNSSLLEDLGYTSILGGALSFLLWNMMVKLEKVSRITVLSFSVPMLATLVDALSGDPVYPFQVVGILVMLLGILISRFRDIFKGTMGVRG</sequence>
<evidence type="ECO:0000256" key="1">
    <source>
        <dbReference type="ARBA" id="ARBA00004651"/>
    </source>
</evidence>
<name>A0A6N0NVB0_9CREN</name>
<organism evidence="8 9">
    <name type="scientific">Metallosphaera tengchongensis</name>
    <dbReference type="NCBI Taxonomy" id="1532350"/>
    <lineage>
        <taxon>Archaea</taxon>
        <taxon>Thermoproteota</taxon>
        <taxon>Thermoprotei</taxon>
        <taxon>Sulfolobales</taxon>
        <taxon>Sulfolobaceae</taxon>
        <taxon>Metallosphaera</taxon>
    </lineage>
</organism>
<dbReference type="Proteomes" id="UP000509301">
    <property type="component" value="Chromosome"/>
</dbReference>
<evidence type="ECO:0000313" key="9">
    <source>
        <dbReference type="Proteomes" id="UP000509301"/>
    </source>
</evidence>
<dbReference type="EMBL" id="CP049074">
    <property type="protein sequence ID" value="QKR00672.1"/>
    <property type="molecule type" value="Genomic_DNA"/>
</dbReference>
<dbReference type="InterPro" id="IPR050638">
    <property type="entry name" value="AA-Vitamin_Transporters"/>
</dbReference>
<dbReference type="OrthoDB" id="34518at2157"/>
<dbReference type="RefSeq" id="WP_174631921.1">
    <property type="nucleotide sequence ID" value="NZ_CP049074.1"/>
</dbReference>
<feature type="transmembrane region" description="Helical" evidence="6">
    <location>
        <begin position="135"/>
        <end position="155"/>
    </location>
</feature>
<dbReference type="InterPro" id="IPR037185">
    <property type="entry name" value="EmrE-like"/>
</dbReference>
<feature type="transmembrane region" description="Helical" evidence="6">
    <location>
        <begin position="164"/>
        <end position="182"/>
    </location>
</feature>
<evidence type="ECO:0000256" key="3">
    <source>
        <dbReference type="ARBA" id="ARBA00022692"/>
    </source>
</evidence>
<dbReference type="GO" id="GO:0005886">
    <property type="term" value="C:plasma membrane"/>
    <property type="evidence" value="ECO:0007669"/>
    <property type="project" value="UniProtKB-SubCell"/>
</dbReference>
<dbReference type="PANTHER" id="PTHR32322:SF18">
    <property type="entry name" value="S-ADENOSYLMETHIONINE_S-ADENOSYLHOMOCYSTEINE TRANSPORTER"/>
    <property type="match status" value="1"/>
</dbReference>
<feature type="transmembrane region" description="Helical" evidence="6">
    <location>
        <begin position="225"/>
        <end position="242"/>
    </location>
</feature>
<feature type="domain" description="EamA" evidence="7">
    <location>
        <begin position="14"/>
        <end position="125"/>
    </location>
</feature>
<keyword evidence="4 6" id="KW-1133">Transmembrane helix</keyword>
<dbReference type="KEGG" id="mten:GWK48_09990"/>
<evidence type="ECO:0000256" key="2">
    <source>
        <dbReference type="ARBA" id="ARBA00022475"/>
    </source>
</evidence>
<feature type="transmembrane region" description="Helical" evidence="6">
    <location>
        <begin position="85"/>
        <end position="103"/>
    </location>
</feature>
<dbReference type="AlphaFoldDB" id="A0A6N0NVB0"/>
<feature type="transmembrane region" description="Helical" evidence="6">
    <location>
        <begin position="248"/>
        <end position="265"/>
    </location>
</feature>
<evidence type="ECO:0000256" key="5">
    <source>
        <dbReference type="ARBA" id="ARBA00023136"/>
    </source>
</evidence>
<evidence type="ECO:0000256" key="4">
    <source>
        <dbReference type="ARBA" id="ARBA00022989"/>
    </source>
</evidence>
<feature type="transmembrane region" description="Helical" evidence="6">
    <location>
        <begin position="31"/>
        <end position="49"/>
    </location>
</feature>
<feature type="transmembrane region" description="Helical" evidence="6">
    <location>
        <begin position="194"/>
        <end position="213"/>
    </location>
</feature>
<reference evidence="8 9" key="1">
    <citation type="submission" date="2020-02" db="EMBL/GenBank/DDBJ databases">
        <title>Comparative genome analysis reveals the metabolism and evolution of the thermophilic archaeal genus Metallosphaera.</title>
        <authorList>
            <person name="Jiang C."/>
        </authorList>
    </citation>
    <scope>NUCLEOTIDE SEQUENCE [LARGE SCALE GENOMIC DNA]</scope>
    <source>
        <strain evidence="8 9">Ric-A</strain>
    </source>
</reference>
<dbReference type="GeneID" id="55642276"/>
<protein>
    <submittedName>
        <fullName evidence="8">DMT family transporter</fullName>
    </submittedName>
</protein>
<keyword evidence="9" id="KW-1185">Reference proteome</keyword>
<evidence type="ECO:0000313" key="8">
    <source>
        <dbReference type="EMBL" id="QKR00672.1"/>
    </source>
</evidence>
<keyword evidence="5 6" id="KW-0472">Membrane</keyword>
<feature type="domain" description="EamA" evidence="7">
    <location>
        <begin position="137"/>
        <end position="265"/>
    </location>
</feature>
<dbReference type="SUPFAM" id="SSF103481">
    <property type="entry name" value="Multidrug resistance efflux transporter EmrE"/>
    <property type="match status" value="2"/>
</dbReference>
<evidence type="ECO:0000256" key="6">
    <source>
        <dbReference type="SAM" id="Phobius"/>
    </source>
</evidence>
<feature type="transmembrane region" description="Helical" evidence="6">
    <location>
        <begin position="58"/>
        <end position="79"/>
    </location>
</feature>
<feature type="transmembrane region" description="Helical" evidence="6">
    <location>
        <begin position="110"/>
        <end position="129"/>
    </location>
</feature>
<keyword evidence="2" id="KW-1003">Cell membrane</keyword>
<evidence type="ECO:0000259" key="7">
    <source>
        <dbReference type="Pfam" id="PF00892"/>
    </source>
</evidence>
<keyword evidence="3 6" id="KW-0812">Transmembrane</keyword>
<comment type="subcellular location">
    <subcellularLocation>
        <location evidence="1">Cell membrane</location>
        <topology evidence="1">Multi-pass membrane protein</topology>
    </subcellularLocation>
</comment>
<dbReference type="Pfam" id="PF00892">
    <property type="entry name" value="EamA"/>
    <property type="match status" value="2"/>
</dbReference>
<dbReference type="InterPro" id="IPR000620">
    <property type="entry name" value="EamA_dom"/>
</dbReference>
<dbReference type="PANTHER" id="PTHR32322">
    <property type="entry name" value="INNER MEMBRANE TRANSPORTER"/>
    <property type="match status" value="1"/>
</dbReference>
<accession>A0A6N0NVB0</accession>
<gene>
    <name evidence="8" type="ORF">GWK48_09990</name>
</gene>